<organism evidence="3 4">
    <name type="scientific">Vibrio natriegens NBRC 15636 = ATCC 14048 = DSM 759</name>
    <dbReference type="NCBI Taxonomy" id="1219067"/>
    <lineage>
        <taxon>Bacteria</taxon>
        <taxon>Pseudomonadati</taxon>
        <taxon>Pseudomonadota</taxon>
        <taxon>Gammaproteobacteria</taxon>
        <taxon>Vibrionales</taxon>
        <taxon>Vibrionaceae</taxon>
        <taxon>Vibrio</taxon>
    </lineage>
</organism>
<dbReference type="PANTHER" id="PTHR34413:SF2">
    <property type="entry name" value="PROPHAGE TAIL FIBER ASSEMBLY PROTEIN HOMOLOG TFAE-RELATED"/>
    <property type="match status" value="1"/>
</dbReference>
<dbReference type="Gene3D" id="3.40.50.300">
    <property type="entry name" value="P-loop containing nucleotide triphosphate hydrolases"/>
    <property type="match status" value="1"/>
</dbReference>
<dbReference type="GO" id="GO:0016887">
    <property type="term" value="F:ATP hydrolysis activity"/>
    <property type="evidence" value="ECO:0007669"/>
    <property type="project" value="InterPro"/>
</dbReference>
<evidence type="ECO:0000313" key="4">
    <source>
        <dbReference type="Proteomes" id="UP000092741"/>
    </source>
</evidence>
<keyword evidence="4" id="KW-1185">Reference proteome</keyword>
<gene>
    <name evidence="3" type="ORF">BA890_08845</name>
</gene>
<dbReference type="InterPro" id="IPR046454">
    <property type="entry name" value="GpA_endonuclease"/>
</dbReference>
<feature type="domain" description="Terminase large subunit GpA endonuclease" evidence="2">
    <location>
        <begin position="324"/>
        <end position="600"/>
    </location>
</feature>
<evidence type="ECO:0000259" key="1">
    <source>
        <dbReference type="Pfam" id="PF05876"/>
    </source>
</evidence>
<feature type="domain" description="Phage terminase large subunit GpA ATPase" evidence="1">
    <location>
        <begin position="47"/>
        <end position="295"/>
    </location>
</feature>
<dbReference type="AlphaFoldDB" id="A0AAN0Y2Q8"/>
<dbReference type="GeneID" id="70912028"/>
<evidence type="ECO:0000259" key="2">
    <source>
        <dbReference type="Pfam" id="PF20454"/>
    </source>
</evidence>
<dbReference type="Pfam" id="PF05876">
    <property type="entry name" value="GpA_ATPase"/>
    <property type="match status" value="1"/>
</dbReference>
<dbReference type="RefSeq" id="WP_020335478.1">
    <property type="nucleotide sequence ID" value="NZ_ATFJ01000037.1"/>
</dbReference>
<dbReference type="Proteomes" id="UP000092741">
    <property type="component" value="Chromosome 1"/>
</dbReference>
<dbReference type="EMBL" id="CP016345">
    <property type="protein sequence ID" value="ANQ12870.1"/>
    <property type="molecule type" value="Genomic_DNA"/>
</dbReference>
<proteinExistence type="inferred from homology"/>
<dbReference type="InterPro" id="IPR008866">
    <property type="entry name" value="Phage_lambda_GpA-like"/>
</dbReference>
<reference evidence="3 4" key="1">
    <citation type="submission" date="2016-07" db="EMBL/GenBank/DDBJ databases">
        <title>Developing Vibrio natriegens as a novel, fast-growing host for biotechnology.</title>
        <authorList>
            <person name="Weinstock M.T."/>
            <person name="Hesek E.D."/>
            <person name="Wilson C.M."/>
            <person name="Gibson D.G."/>
        </authorList>
    </citation>
    <scope>NUCLEOTIDE SEQUENCE [LARGE SCALE GENOMIC DNA]</scope>
    <source>
        <strain evidence="3 4">ATCC 14048</strain>
    </source>
</reference>
<protein>
    <submittedName>
        <fullName evidence="3">Terminase</fullName>
    </submittedName>
</protein>
<dbReference type="InterPro" id="IPR051220">
    <property type="entry name" value="TFA_Chaperone"/>
</dbReference>
<dbReference type="HAMAP" id="MF_04144">
    <property type="entry name" value="TERL_LAMBDA"/>
    <property type="match status" value="1"/>
</dbReference>
<sequence length="631" mass="72516">MTISEKQLSNFQAAVKKGLATFWRPMPMTAVEWADEHFFLSAESSYLEGRWETLHFQVAILNCMGNDEIRVVNLMKSARVGYSQMLKAAIAYMLEHKKRNQLLFQPTDAAATGFMKAHIESMIRDVPVVKALAPWYGKKHRDNTLDTKKFSNRRQLWCLGGTAAKNYREKSVDTVVYDELAAFPADVEKEGAPTFLGDRRLEGSVFGKSIRGSTPKNKHECQIERACKESGIMMRYEIPCPHCGEYQYLQWGGPDADFGMKFDKSDPSSVAYLCPHCAALGTYAEWMPQQYKGIWRDRLSDLATKDGMEWTTIDGKPVDAPEFVSFHIWSAYSPFTDWRRLVQDWLKAKDDVGKLKTFVNTILGETWEEQGEKLDSDELYRRRENYLSDVPAGGVVLTCAVDVQDDRLECEVKAWGKGDESWGIDFKIIYGDLAKPQIWEELDQFLSQNYQHESGNKLHIACTCIDSGGHFTQEVYKFVKSRESRRIFAIKGVGGVGRPIVSRPSTSNKAKIKLFAVGTDTCKELVMARLQILDRGFGYYHYPIDNRFDEEFFKQLTAEERRTRYHKGHAILEWVKVRKRNEAFDLEVYNLAAREILNPNYDALALHLQEAEEVEDKPKTKPRRRFKMKGF</sequence>
<dbReference type="InterPro" id="IPR046453">
    <property type="entry name" value="GpA_ATPase"/>
</dbReference>
<dbReference type="GO" id="GO:0005524">
    <property type="term" value="F:ATP binding"/>
    <property type="evidence" value="ECO:0007669"/>
    <property type="project" value="InterPro"/>
</dbReference>
<dbReference type="InterPro" id="IPR027417">
    <property type="entry name" value="P-loop_NTPase"/>
</dbReference>
<dbReference type="KEGG" id="vna:PN96_04445"/>
<evidence type="ECO:0000313" key="3">
    <source>
        <dbReference type="EMBL" id="ANQ12870.1"/>
    </source>
</evidence>
<accession>A0AAN0Y2Q8</accession>
<dbReference type="GO" id="GO:0004519">
    <property type="term" value="F:endonuclease activity"/>
    <property type="evidence" value="ECO:0007669"/>
    <property type="project" value="InterPro"/>
</dbReference>
<dbReference type="PANTHER" id="PTHR34413">
    <property type="entry name" value="PROPHAGE TAIL FIBER ASSEMBLY PROTEIN HOMOLOG TFAE-RELATED-RELATED"/>
    <property type="match status" value="1"/>
</dbReference>
<dbReference type="Pfam" id="PF20454">
    <property type="entry name" value="GpA_nuclease"/>
    <property type="match status" value="1"/>
</dbReference>
<name>A0AAN0Y2Q8_VIBNA</name>